<comment type="caution">
    <text evidence="2">The sequence shown here is derived from an EMBL/GenBank/DDBJ whole genome shotgun (WGS) entry which is preliminary data.</text>
</comment>
<dbReference type="AlphaFoldDB" id="A0A7I9VBN2"/>
<evidence type="ECO:0000313" key="2">
    <source>
        <dbReference type="EMBL" id="GEE02759.1"/>
    </source>
</evidence>
<reference evidence="3" key="1">
    <citation type="submission" date="2019-06" db="EMBL/GenBank/DDBJ databases">
        <title>Gordonia isolated from sludge of a wastewater treatment plant.</title>
        <authorList>
            <person name="Tamura T."/>
            <person name="Aoyama K."/>
            <person name="Kang Y."/>
            <person name="Saito S."/>
            <person name="Akiyama N."/>
            <person name="Yazawa K."/>
            <person name="Gonoi T."/>
            <person name="Mikami Y."/>
        </authorList>
    </citation>
    <scope>NUCLEOTIDE SEQUENCE [LARGE SCALE GENOMIC DNA]</scope>
    <source>
        <strain evidence="3">NBRC 107696</strain>
    </source>
</reference>
<proteinExistence type="predicted"/>
<feature type="transmembrane region" description="Helical" evidence="1">
    <location>
        <begin position="30"/>
        <end position="48"/>
    </location>
</feature>
<keyword evidence="1" id="KW-0812">Transmembrane</keyword>
<protein>
    <submittedName>
        <fullName evidence="2">Uncharacterized protein</fullName>
    </submittedName>
</protein>
<accession>A0A7I9VBN2</accession>
<gene>
    <name evidence="2" type="ORF">nbrc107696_32050</name>
</gene>
<feature type="transmembrane region" description="Helical" evidence="1">
    <location>
        <begin position="60"/>
        <end position="81"/>
    </location>
</feature>
<keyword evidence="1" id="KW-1133">Transmembrane helix</keyword>
<keyword evidence="3" id="KW-1185">Reference proteome</keyword>
<evidence type="ECO:0000313" key="3">
    <source>
        <dbReference type="Proteomes" id="UP000444960"/>
    </source>
</evidence>
<feature type="transmembrane region" description="Helical" evidence="1">
    <location>
        <begin position="7"/>
        <end position="24"/>
    </location>
</feature>
<name>A0A7I9VBN2_9ACTN</name>
<keyword evidence="1" id="KW-0472">Membrane</keyword>
<sequence length="415" mass="43304">MPTPKPPVAIGAAAVVSLVAFSVAALADSVLISTLAVVVGAGLVVWLVRSASAQSAGAGSLAVFGVPVLMLGIGTTVVAAVSDGVDTTTSWNAGSDETTAAVQVIDDPDGLLAKVLDRADTIAPHGSESILSITFRDQYTDLDVLDQRSGMSVGSSYRDGEWDDRQPQAEHTPVTFSRAELTGFDLAAVQTKAEAAVHTLGLDAMDSHPADGLRISRQFRQDRMLVADFTVAMSNHVEVDMSGRVADTLDAGSFDTMLASAKRAMAANGIDPARRNVGELQFKSLDETSSSISATTVQSSGGVAIDFDAGPKRSVVLVPGQFAEVEAAKTWMAVDEDTFALQSVTQSVLDGIRVDAMRRFNVAAYNKPRVGVRIGHAPGADDGEGATITIRIGPSSLDAAAVYSMTGEYLRDGTW</sequence>
<evidence type="ECO:0000256" key="1">
    <source>
        <dbReference type="SAM" id="Phobius"/>
    </source>
</evidence>
<organism evidence="2 3">
    <name type="scientific">Gordonia spumicola</name>
    <dbReference type="NCBI Taxonomy" id="589161"/>
    <lineage>
        <taxon>Bacteria</taxon>
        <taxon>Bacillati</taxon>
        <taxon>Actinomycetota</taxon>
        <taxon>Actinomycetes</taxon>
        <taxon>Mycobacteriales</taxon>
        <taxon>Gordoniaceae</taxon>
        <taxon>Gordonia</taxon>
    </lineage>
</organism>
<dbReference type="Proteomes" id="UP000444960">
    <property type="component" value="Unassembled WGS sequence"/>
</dbReference>
<dbReference type="EMBL" id="BJOV01000005">
    <property type="protein sequence ID" value="GEE02759.1"/>
    <property type="molecule type" value="Genomic_DNA"/>
</dbReference>